<organism evidence="1 2">
    <name type="scientific">Dendrobium chrysotoxum</name>
    <name type="common">Orchid</name>
    <dbReference type="NCBI Taxonomy" id="161865"/>
    <lineage>
        <taxon>Eukaryota</taxon>
        <taxon>Viridiplantae</taxon>
        <taxon>Streptophyta</taxon>
        <taxon>Embryophyta</taxon>
        <taxon>Tracheophyta</taxon>
        <taxon>Spermatophyta</taxon>
        <taxon>Magnoliopsida</taxon>
        <taxon>Liliopsida</taxon>
        <taxon>Asparagales</taxon>
        <taxon>Orchidaceae</taxon>
        <taxon>Epidendroideae</taxon>
        <taxon>Malaxideae</taxon>
        <taxon>Dendrobiinae</taxon>
        <taxon>Dendrobium</taxon>
    </lineage>
</organism>
<proteinExistence type="predicted"/>
<dbReference type="AlphaFoldDB" id="A0AAV7HL81"/>
<gene>
    <name evidence="1" type="ORF">IEQ34_001279</name>
</gene>
<accession>A0AAV7HL81</accession>
<protein>
    <submittedName>
        <fullName evidence="1">Uncharacterized protein</fullName>
    </submittedName>
</protein>
<keyword evidence="2" id="KW-1185">Reference proteome</keyword>
<comment type="caution">
    <text evidence="1">The sequence shown here is derived from an EMBL/GenBank/DDBJ whole genome shotgun (WGS) entry which is preliminary data.</text>
</comment>
<dbReference type="EMBL" id="JAGFBR010000002">
    <property type="protein sequence ID" value="KAH0469721.1"/>
    <property type="molecule type" value="Genomic_DNA"/>
</dbReference>
<dbReference type="Proteomes" id="UP000775213">
    <property type="component" value="Unassembled WGS sequence"/>
</dbReference>
<evidence type="ECO:0000313" key="1">
    <source>
        <dbReference type="EMBL" id="KAH0469721.1"/>
    </source>
</evidence>
<reference evidence="1 2" key="1">
    <citation type="journal article" date="2021" name="Hortic Res">
        <title>Chromosome-scale assembly of the Dendrobium chrysotoxum genome enhances the understanding of orchid evolution.</title>
        <authorList>
            <person name="Zhang Y."/>
            <person name="Zhang G.Q."/>
            <person name="Zhang D."/>
            <person name="Liu X.D."/>
            <person name="Xu X.Y."/>
            <person name="Sun W.H."/>
            <person name="Yu X."/>
            <person name="Zhu X."/>
            <person name="Wang Z.W."/>
            <person name="Zhao X."/>
            <person name="Zhong W.Y."/>
            <person name="Chen H."/>
            <person name="Yin W.L."/>
            <person name="Huang T."/>
            <person name="Niu S.C."/>
            <person name="Liu Z.J."/>
        </authorList>
    </citation>
    <scope>NUCLEOTIDE SEQUENCE [LARGE SCALE GENOMIC DNA]</scope>
    <source>
        <strain evidence="1">Lindl</strain>
    </source>
</reference>
<name>A0AAV7HL81_DENCH</name>
<sequence length="73" mass="7860">MRVREELKISFGVERVAESGGIGAGNDAVSAEVKVADSAIEVGANPDFAIIAFEWILFVHKIQCVLRVTKVVC</sequence>
<evidence type="ECO:0000313" key="2">
    <source>
        <dbReference type="Proteomes" id="UP000775213"/>
    </source>
</evidence>